<proteinExistence type="predicted"/>
<gene>
    <name evidence="2" type="ORF">SAMN04324258_4204</name>
</gene>
<dbReference type="RefSeq" id="WP_079576534.1">
    <property type="nucleotide sequence ID" value="NZ_FUZQ01000008.1"/>
</dbReference>
<evidence type="ECO:0000313" key="2">
    <source>
        <dbReference type="EMBL" id="SKC81291.1"/>
    </source>
</evidence>
<dbReference type="InterPro" id="IPR003615">
    <property type="entry name" value="HNH_nuc"/>
</dbReference>
<dbReference type="STRING" id="526729.SAMN04324258_4204"/>
<keyword evidence="2" id="KW-0540">Nuclease</keyword>
<keyword evidence="2" id="KW-0255">Endonuclease</keyword>
<organism evidence="2 3">
    <name type="scientific">Krasilnikoviella flava</name>
    <dbReference type="NCBI Taxonomy" id="526729"/>
    <lineage>
        <taxon>Bacteria</taxon>
        <taxon>Bacillati</taxon>
        <taxon>Actinomycetota</taxon>
        <taxon>Actinomycetes</taxon>
        <taxon>Micrococcales</taxon>
        <taxon>Promicromonosporaceae</taxon>
        <taxon>Krasilnikoviella</taxon>
    </lineage>
</organism>
<dbReference type="EMBL" id="FUZQ01000008">
    <property type="protein sequence ID" value="SKC81291.1"/>
    <property type="molecule type" value="Genomic_DNA"/>
</dbReference>
<keyword evidence="3" id="KW-1185">Reference proteome</keyword>
<reference evidence="2 3" key="1">
    <citation type="submission" date="2017-02" db="EMBL/GenBank/DDBJ databases">
        <authorList>
            <person name="Peterson S.W."/>
        </authorList>
    </citation>
    <scope>NUCLEOTIDE SEQUENCE [LARGE SCALE GENOMIC DNA]</scope>
    <source>
        <strain evidence="2 3">DSM 21481</strain>
    </source>
</reference>
<name>A0A1T5LZ81_9MICO</name>
<protein>
    <submittedName>
        <fullName evidence="2">Putative restriction endonuclease</fullName>
    </submittedName>
</protein>
<dbReference type="Pfam" id="PF13391">
    <property type="entry name" value="HNH_2"/>
    <property type="match status" value="1"/>
</dbReference>
<dbReference type="Proteomes" id="UP000189777">
    <property type="component" value="Unassembled WGS sequence"/>
</dbReference>
<dbReference type="AlphaFoldDB" id="A0A1T5LZ81"/>
<dbReference type="GO" id="GO:0004519">
    <property type="term" value="F:endonuclease activity"/>
    <property type="evidence" value="ECO:0007669"/>
    <property type="project" value="UniProtKB-KW"/>
</dbReference>
<sequence>MESAVEAQLRKQIMAWVGERAEANGGFLRRDELLDFHLDGEKLPVIDYSRGIRNPASFNSTLSIVSAADGPYDDTESEDGLLHYAYRKGDPWSGDNRKLRHAMETGMPLILFRKEIANIYTPVFPVYVVDDEPENRQFLIALDEAFRFIHDPAHLSEPQREYALRLARQRLHQPAFRTRVLVAYDTRCTICELKHGALLDAAHIVPDGHELGAPTVNNGLALCKIHHAAYDQNMLGVTPDHEVRISFRLLEEIDGPMLKHGLQEMHGRALSLPRRPADRPDRDHLAWRYEHFDAAAPRTTHHRAAEQHR</sequence>
<keyword evidence="2" id="KW-0378">Hydrolase</keyword>
<evidence type="ECO:0000259" key="1">
    <source>
        <dbReference type="Pfam" id="PF13391"/>
    </source>
</evidence>
<evidence type="ECO:0000313" key="3">
    <source>
        <dbReference type="Proteomes" id="UP000189777"/>
    </source>
</evidence>
<accession>A0A1T5LZ81</accession>
<dbReference type="OrthoDB" id="4464809at2"/>
<feature type="domain" description="HNH nuclease" evidence="1">
    <location>
        <begin position="188"/>
        <end position="237"/>
    </location>
</feature>